<evidence type="ECO:0000313" key="1">
    <source>
        <dbReference type="EMBL" id="MBL3655809.1"/>
    </source>
</evidence>
<dbReference type="InterPro" id="IPR043519">
    <property type="entry name" value="NT_sf"/>
</dbReference>
<dbReference type="Proteomes" id="UP000659388">
    <property type="component" value="Unassembled WGS sequence"/>
</dbReference>
<dbReference type="EMBL" id="JAESIY010000003">
    <property type="protein sequence ID" value="MBL3655809.1"/>
    <property type="molecule type" value="Genomic_DNA"/>
</dbReference>
<dbReference type="RefSeq" id="WP_202243490.1">
    <property type="nucleotide sequence ID" value="NZ_JAESIY010000003.1"/>
</dbReference>
<sequence>MLDNIVAELESNMVGYMIVGGTAVNIHGFHRLSINLPKDILYDFDIWYNPTIDNFYRLTSALGNIQPESRKELKAIIFDPKRAFLRITKKPFKLELLPEIAGFDKRNYKEVKSRSIKFVINKSEATIIGFDDLIYVKKSTNREIDKRDVEELEKVKKKNTK</sequence>
<accession>A0A937JYL7</accession>
<evidence type="ECO:0008006" key="3">
    <source>
        <dbReference type="Google" id="ProtNLM"/>
    </source>
</evidence>
<dbReference type="AlphaFoldDB" id="A0A937JYL7"/>
<name>A0A937JYL7_9BACT</name>
<dbReference type="Gene3D" id="3.30.460.40">
    <property type="match status" value="1"/>
</dbReference>
<protein>
    <recommendedName>
        <fullName evidence="3">Nucleotidyl transferase AbiEii/AbiGii toxin family protein</fullName>
    </recommendedName>
</protein>
<reference evidence="1" key="1">
    <citation type="submission" date="2021-01" db="EMBL/GenBank/DDBJ databases">
        <title>Fulvivirga kasyanovii gen. nov., sp nov., a novel member of the phylum Bacteroidetes isolated from seawater in a mussel farm.</title>
        <authorList>
            <person name="Zhao L.-H."/>
            <person name="Wang Z.-J."/>
        </authorList>
    </citation>
    <scope>NUCLEOTIDE SEQUENCE</scope>
    <source>
        <strain evidence="1">2943</strain>
    </source>
</reference>
<gene>
    <name evidence="1" type="ORF">JL102_06690</name>
</gene>
<comment type="caution">
    <text evidence="1">The sequence shown here is derived from an EMBL/GenBank/DDBJ whole genome shotgun (WGS) entry which is preliminary data.</text>
</comment>
<dbReference type="SUPFAM" id="SSF81301">
    <property type="entry name" value="Nucleotidyltransferase"/>
    <property type="match status" value="1"/>
</dbReference>
<keyword evidence="2" id="KW-1185">Reference proteome</keyword>
<organism evidence="1 2">
    <name type="scientific">Fulvivirga sediminis</name>
    <dbReference type="NCBI Taxonomy" id="2803949"/>
    <lineage>
        <taxon>Bacteria</taxon>
        <taxon>Pseudomonadati</taxon>
        <taxon>Bacteroidota</taxon>
        <taxon>Cytophagia</taxon>
        <taxon>Cytophagales</taxon>
        <taxon>Fulvivirgaceae</taxon>
        <taxon>Fulvivirga</taxon>
    </lineage>
</organism>
<proteinExistence type="predicted"/>
<evidence type="ECO:0000313" key="2">
    <source>
        <dbReference type="Proteomes" id="UP000659388"/>
    </source>
</evidence>